<evidence type="ECO:0000313" key="2">
    <source>
        <dbReference type="Proteomes" id="UP000000239"/>
    </source>
</evidence>
<dbReference type="HOGENOM" id="CLU_1923270_0_0_6"/>
<evidence type="ECO:0000313" key="1">
    <source>
        <dbReference type="EMBL" id="ABE59363.1"/>
    </source>
</evidence>
<gene>
    <name evidence="1" type="ordered locus">Csal_2012</name>
</gene>
<proteinExistence type="predicted"/>
<reference evidence="1 2" key="1">
    <citation type="journal article" date="2011" name="Stand. Genomic Sci.">
        <title>Complete genome sequence of the halophilic and highly halotolerant Chromohalobacter salexigens type strain (1H11(T)).</title>
        <authorList>
            <person name="Copeland A."/>
            <person name="O'Connor K."/>
            <person name="Lucas S."/>
            <person name="Lapidus A."/>
            <person name="Berry K.W."/>
            <person name="Detter J.C."/>
            <person name="Del Rio T.G."/>
            <person name="Hammon N."/>
            <person name="Dalin E."/>
            <person name="Tice H."/>
            <person name="Pitluck S."/>
            <person name="Bruce D."/>
            <person name="Goodwin L."/>
            <person name="Han C."/>
            <person name="Tapia R."/>
            <person name="Saunders E."/>
            <person name="Schmutz J."/>
            <person name="Brettin T."/>
            <person name="Larimer F."/>
            <person name="Land M."/>
            <person name="Hauser L."/>
            <person name="Vargas C."/>
            <person name="Nieto J.J."/>
            <person name="Kyrpides N.C."/>
            <person name="Ivanova N."/>
            <person name="Goker M."/>
            <person name="Klenk H.P."/>
            <person name="Csonka L.N."/>
            <person name="Woyke T."/>
        </authorList>
    </citation>
    <scope>NUCLEOTIDE SEQUENCE [LARGE SCALE GENOMIC DNA]</scope>
    <source>
        <strain evidence="2">ATCC BAA-138 / DSM 3043 / CIP 106854 / NCIMB 13768 / 1H11</strain>
    </source>
</reference>
<sequence>MTWSTSPRTRCRHGGGRLMAIFILMGMLALPGMNAAPALAAEAGSWAVTLPRGPLLTTPGRSESTAELRSPAPRNVAGGRITRVSWRYEVSDDRHAVRAWLCHPRRCVALASGRGGTRRFEGLPADMPFVLRFRRDETASSSIRIGRVQLIVNYR</sequence>
<protein>
    <recommendedName>
        <fullName evidence="3">Flagellar protein FlhE</fullName>
    </recommendedName>
</protein>
<dbReference type="InterPro" id="IPR009420">
    <property type="entry name" value="FlhE"/>
</dbReference>
<dbReference type="Proteomes" id="UP000000239">
    <property type="component" value="Chromosome"/>
</dbReference>
<organism evidence="1 2">
    <name type="scientific">Chromohalobacter israelensis (strain ATCC BAA-138 / DSM 3043 / CIP 106854 / NCIMB 13768 / 1H11)</name>
    <name type="common">Chromohalobacter salexigens</name>
    <dbReference type="NCBI Taxonomy" id="290398"/>
    <lineage>
        <taxon>Bacteria</taxon>
        <taxon>Pseudomonadati</taxon>
        <taxon>Pseudomonadota</taxon>
        <taxon>Gammaproteobacteria</taxon>
        <taxon>Oceanospirillales</taxon>
        <taxon>Halomonadaceae</taxon>
        <taxon>Chromohalobacter</taxon>
    </lineage>
</organism>
<name>Q1QVZ5_CHRI1</name>
<dbReference type="STRING" id="290398.Csal_2012"/>
<keyword evidence="2" id="KW-1185">Reference proteome</keyword>
<dbReference type="KEGG" id="csa:Csal_2012"/>
<dbReference type="EMBL" id="CP000285">
    <property type="protein sequence ID" value="ABE59363.1"/>
    <property type="molecule type" value="Genomic_DNA"/>
</dbReference>
<dbReference type="OrthoDB" id="7064581at2"/>
<evidence type="ECO:0008006" key="3">
    <source>
        <dbReference type="Google" id="ProtNLM"/>
    </source>
</evidence>
<accession>Q1QVZ5</accession>
<dbReference type="AlphaFoldDB" id="Q1QVZ5"/>
<dbReference type="Pfam" id="PF06366">
    <property type="entry name" value="FlhE"/>
    <property type="match status" value="1"/>
</dbReference>